<organism evidence="6 7">
    <name type="scientific">Flagellimonas meridianipacifica</name>
    <dbReference type="NCBI Taxonomy" id="1080225"/>
    <lineage>
        <taxon>Bacteria</taxon>
        <taxon>Pseudomonadati</taxon>
        <taxon>Bacteroidota</taxon>
        <taxon>Flavobacteriia</taxon>
        <taxon>Flavobacteriales</taxon>
        <taxon>Flavobacteriaceae</taxon>
        <taxon>Flagellimonas</taxon>
    </lineage>
</organism>
<evidence type="ECO:0000256" key="2">
    <source>
        <dbReference type="ARBA" id="ARBA00022679"/>
    </source>
</evidence>
<dbReference type="SUPFAM" id="SSF53067">
    <property type="entry name" value="Actin-like ATPase domain"/>
    <property type="match status" value="2"/>
</dbReference>
<dbReference type="CDD" id="cd07772">
    <property type="entry name" value="ASKHA_NBD_FGGY_NaCK-like"/>
    <property type="match status" value="1"/>
</dbReference>
<dbReference type="GO" id="GO:0005829">
    <property type="term" value="C:cytosol"/>
    <property type="evidence" value="ECO:0007669"/>
    <property type="project" value="TreeGrafter"/>
</dbReference>
<comment type="caution">
    <text evidence="6">The sequence shown here is derived from an EMBL/GenBank/DDBJ whole genome shotgun (WGS) entry which is preliminary data.</text>
</comment>
<evidence type="ECO:0000259" key="4">
    <source>
        <dbReference type="Pfam" id="PF00370"/>
    </source>
</evidence>
<dbReference type="AlphaFoldDB" id="A0A2T0M8J0"/>
<dbReference type="EMBL" id="PVYX01000002">
    <property type="protein sequence ID" value="PRX53788.1"/>
    <property type="molecule type" value="Genomic_DNA"/>
</dbReference>
<dbReference type="Pfam" id="PF21546">
    <property type="entry name" value="FGGY_C_2"/>
    <property type="match status" value="1"/>
</dbReference>
<sequence>MARKEVTAVFDIGKTNKKFFLFDRNYKEVHKEYIRLDEIEDEDGFPTEDLSALQMWLTQCFDRILGAKDFNITGINFSTYGASLVHLDKHGKILTPLYNYLKPIPPDILEEFYTRHGNEDVIAAETASPQSGMLNSGLQLFWLKRTKPEIFQKIRYSLHFPQYLSYLFTGIPVSDYTSIGCHTNLWNYNKQDYHRWVYAEGLESILPPVVSTKTSINFHYKGKPLKIGVGIHDSSAALLPYLLGEHKPFLLLSTGTWSVAMNPFTEDSLTTEDIKYNCLNYMRIDGNPIRASRFFMGNEYKLQVKKLTKHFNKTEGYHRGMKFDFNIYQKLQASTRPCIKFEGIQLEHERAEKTNLSIFDNFEEGYHQLMFELLQLQYQTIERVIGNTPIKKIYIDGGFTDNDIFVKLIANHFTQYKVRTTQSPLGSALGAAMVMGNEKLDKGFFKEHYRMKKLMPLQILANNKQT</sequence>
<dbReference type="PANTHER" id="PTHR10196">
    <property type="entry name" value="SUGAR KINASE"/>
    <property type="match status" value="1"/>
</dbReference>
<evidence type="ECO:0000256" key="3">
    <source>
        <dbReference type="ARBA" id="ARBA00022777"/>
    </source>
</evidence>
<reference evidence="6 7" key="1">
    <citation type="submission" date="2018-03" db="EMBL/GenBank/DDBJ databases">
        <title>Genomic Encyclopedia of Archaeal and Bacterial Type Strains, Phase II (KMG-II): from individual species to whole genera.</title>
        <authorList>
            <person name="Goeker M."/>
        </authorList>
    </citation>
    <scope>NUCLEOTIDE SEQUENCE [LARGE SCALE GENOMIC DNA]</scope>
    <source>
        <strain evidence="6 7">DSM 25027</strain>
    </source>
</reference>
<dbReference type="InterPro" id="IPR043129">
    <property type="entry name" value="ATPase_NBD"/>
</dbReference>
<dbReference type="GO" id="GO:0004370">
    <property type="term" value="F:glycerol kinase activity"/>
    <property type="evidence" value="ECO:0007669"/>
    <property type="project" value="TreeGrafter"/>
</dbReference>
<accession>A0A2T0M8J0</accession>
<dbReference type="Gene3D" id="3.30.420.40">
    <property type="match status" value="2"/>
</dbReference>
<keyword evidence="2" id="KW-0808">Transferase</keyword>
<evidence type="ECO:0000313" key="7">
    <source>
        <dbReference type="Proteomes" id="UP000237640"/>
    </source>
</evidence>
<gene>
    <name evidence="6" type="ORF">CLV81_2175</name>
</gene>
<dbReference type="InterPro" id="IPR018484">
    <property type="entry name" value="FGGY_N"/>
</dbReference>
<feature type="domain" description="Carbohydrate kinase FGGY C-terminal" evidence="5">
    <location>
        <begin position="247"/>
        <end position="436"/>
    </location>
</feature>
<evidence type="ECO:0000313" key="6">
    <source>
        <dbReference type="EMBL" id="PRX53788.1"/>
    </source>
</evidence>
<dbReference type="PANTHER" id="PTHR10196:SF69">
    <property type="entry name" value="GLYCEROL KINASE"/>
    <property type="match status" value="1"/>
</dbReference>
<feature type="domain" description="Carbohydrate kinase FGGY N-terminal" evidence="4">
    <location>
        <begin position="9"/>
        <end position="215"/>
    </location>
</feature>
<name>A0A2T0M8J0_9FLAO</name>
<dbReference type="RefSeq" id="WP_106145128.1">
    <property type="nucleotide sequence ID" value="NZ_PVYX01000002.1"/>
</dbReference>
<evidence type="ECO:0000256" key="1">
    <source>
        <dbReference type="ARBA" id="ARBA00009156"/>
    </source>
</evidence>
<evidence type="ECO:0000259" key="5">
    <source>
        <dbReference type="Pfam" id="PF21546"/>
    </source>
</evidence>
<proteinExistence type="inferred from homology"/>
<dbReference type="Pfam" id="PF00370">
    <property type="entry name" value="FGGY_N"/>
    <property type="match status" value="1"/>
</dbReference>
<keyword evidence="3 6" id="KW-0418">Kinase</keyword>
<dbReference type="OrthoDB" id="9786272at2"/>
<protein>
    <submittedName>
        <fullName evidence="6">Sugar (Pentulose or hexulose) kinase</fullName>
    </submittedName>
</protein>
<comment type="similarity">
    <text evidence="1">Belongs to the FGGY kinase family.</text>
</comment>
<dbReference type="Proteomes" id="UP000237640">
    <property type="component" value="Unassembled WGS sequence"/>
</dbReference>
<dbReference type="GO" id="GO:0006071">
    <property type="term" value="P:glycerol metabolic process"/>
    <property type="evidence" value="ECO:0007669"/>
    <property type="project" value="TreeGrafter"/>
</dbReference>
<dbReference type="InterPro" id="IPR049382">
    <property type="entry name" value="FGGY_C_2"/>
</dbReference>
<keyword evidence="7" id="KW-1185">Reference proteome</keyword>